<organism evidence="5 6">
    <name type="scientific">Rhodococcus triatomae</name>
    <dbReference type="NCBI Taxonomy" id="300028"/>
    <lineage>
        <taxon>Bacteria</taxon>
        <taxon>Bacillati</taxon>
        <taxon>Actinomycetota</taxon>
        <taxon>Actinomycetes</taxon>
        <taxon>Mycobacteriales</taxon>
        <taxon>Nocardiaceae</taxon>
        <taxon>Rhodococcus</taxon>
    </lineage>
</organism>
<dbReference type="PANTHER" id="PTHR30483">
    <property type="entry name" value="LEUCINE-SPECIFIC-BINDING PROTEIN"/>
    <property type="match status" value="1"/>
</dbReference>
<evidence type="ECO:0000313" key="5">
    <source>
        <dbReference type="EMBL" id="SDI93876.1"/>
    </source>
</evidence>
<dbReference type="PANTHER" id="PTHR30483:SF38">
    <property type="entry name" value="BLR7848 PROTEIN"/>
    <property type="match status" value="1"/>
</dbReference>
<gene>
    <name evidence="5" type="ORF">SAMN05444695_11386</name>
</gene>
<dbReference type="Pfam" id="PF13458">
    <property type="entry name" value="Peripla_BP_6"/>
    <property type="match status" value="1"/>
</dbReference>
<evidence type="ECO:0000259" key="4">
    <source>
        <dbReference type="Pfam" id="PF13458"/>
    </source>
</evidence>
<dbReference type="OrthoDB" id="7337537at2"/>
<dbReference type="Gene3D" id="3.40.50.2300">
    <property type="match status" value="2"/>
</dbReference>
<keyword evidence="2 3" id="KW-0732">Signal</keyword>
<accession>A0A1G8PNI9</accession>
<reference evidence="5 6" key="1">
    <citation type="submission" date="2016-10" db="EMBL/GenBank/DDBJ databases">
        <authorList>
            <person name="de Groot N.N."/>
        </authorList>
    </citation>
    <scope>NUCLEOTIDE SEQUENCE [LARGE SCALE GENOMIC DNA]</scope>
    <source>
        <strain evidence="5 6">DSM 44892</strain>
    </source>
</reference>
<dbReference type="InterPro" id="IPR028082">
    <property type="entry name" value="Peripla_BP_I"/>
</dbReference>
<dbReference type="AlphaFoldDB" id="A0A1G8PNI9"/>
<sequence>MLTTRTRSLAAAVAVSALALSACGGSDSSGSDGDGPFRVLVTGGLSAQGALAANAQTSVLAAQAGAQVQNEVGGIGGRQIELTVVDDGGDATKAVTELRNAISSGNAPDLFLNSGPSSVGAAVLPILNQNDILSFNIAPTQDSTDPSKFPLNFDLAPGAGDNADGIVEHMREQGYSTVGVIHGSTAYGEEFGREMERAVDDAGLRLARNEEYDVASLDMTPQLQSLKNAGAEALAVDAYGAPLGYLLQSLQRLDWDVPLIGNTSVAGTALVAHAPPNGVLGTPEVANLVVQVFASTVYDPEDEAVNTMVETMASLGTITSPLILADNYDAFPLVAAAAEAAGTTTDAEKLAQALETPEVLEAAKTAFLPRYHFSADSHGPAPDADALRFIAPTALVDGQFGNPAAS</sequence>
<dbReference type="InterPro" id="IPR051010">
    <property type="entry name" value="BCAA_transport"/>
</dbReference>
<evidence type="ECO:0000256" key="2">
    <source>
        <dbReference type="ARBA" id="ARBA00022729"/>
    </source>
</evidence>
<dbReference type="Proteomes" id="UP000183263">
    <property type="component" value="Unassembled WGS sequence"/>
</dbReference>
<dbReference type="InterPro" id="IPR028081">
    <property type="entry name" value="Leu-bd"/>
</dbReference>
<feature type="domain" description="Leucine-binding protein" evidence="4">
    <location>
        <begin position="48"/>
        <end position="362"/>
    </location>
</feature>
<keyword evidence="6" id="KW-1185">Reference proteome</keyword>
<dbReference type="SUPFAM" id="SSF53822">
    <property type="entry name" value="Periplasmic binding protein-like I"/>
    <property type="match status" value="1"/>
</dbReference>
<feature type="signal peptide" evidence="3">
    <location>
        <begin position="1"/>
        <end position="24"/>
    </location>
</feature>
<name>A0A1G8PNI9_9NOCA</name>
<dbReference type="PROSITE" id="PS51257">
    <property type="entry name" value="PROKAR_LIPOPROTEIN"/>
    <property type="match status" value="1"/>
</dbReference>
<proteinExistence type="inferred from homology"/>
<feature type="chain" id="PRO_5039266512" evidence="3">
    <location>
        <begin position="25"/>
        <end position="406"/>
    </location>
</feature>
<protein>
    <submittedName>
        <fullName evidence="5">Branched-chain amino acid transport system substrate-binding protein</fullName>
    </submittedName>
</protein>
<dbReference type="EMBL" id="FNDN01000013">
    <property type="protein sequence ID" value="SDI93876.1"/>
    <property type="molecule type" value="Genomic_DNA"/>
</dbReference>
<evidence type="ECO:0000256" key="1">
    <source>
        <dbReference type="ARBA" id="ARBA00010062"/>
    </source>
</evidence>
<evidence type="ECO:0000313" key="6">
    <source>
        <dbReference type="Proteomes" id="UP000183263"/>
    </source>
</evidence>
<comment type="similarity">
    <text evidence="1">Belongs to the leucine-binding protein family.</text>
</comment>
<evidence type="ECO:0000256" key="3">
    <source>
        <dbReference type="SAM" id="SignalP"/>
    </source>
</evidence>